<comment type="caution">
    <text evidence="1">The sequence shown here is derived from an EMBL/GenBank/DDBJ whole genome shotgun (WGS) entry which is preliminary data.</text>
</comment>
<name>A0A8X6TXP9_NEPPI</name>
<organism evidence="1 2">
    <name type="scientific">Nephila pilipes</name>
    <name type="common">Giant wood spider</name>
    <name type="synonym">Nephila maculata</name>
    <dbReference type="NCBI Taxonomy" id="299642"/>
    <lineage>
        <taxon>Eukaryota</taxon>
        <taxon>Metazoa</taxon>
        <taxon>Ecdysozoa</taxon>
        <taxon>Arthropoda</taxon>
        <taxon>Chelicerata</taxon>
        <taxon>Arachnida</taxon>
        <taxon>Araneae</taxon>
        <taxon>Araneomorphae</taxon>
        <taxon>Entelegynae</taxon>
        <taxon>Araneoidea</taxon>
        <taxon>Nephilidae</taxon>
        <taxon>Nephila</taxon>
    </lineage>
</organism>
<protein>
    <submittedName>
        <fullName evidence="1">Uncharacterized protein</fullName>
    </submittedName>
</protein>
<dbReference type="Proteomes" id="UP000887013">
    <property type="component" value="Unassembled WGS sequence"/>
</dbReference>
<evidence type="ECO:0000313" key="1">
    <source>
        <dbReference type="EMBL" id="GFT68252.1"/>
    </source>
</evidence>
<sequence>MSRISYQKEQILDDSPYLNSRACGNLHRRRGEGLEIPARLCPTFCSVHNAPQVYKSPDKEVSRSSFKNVGPEGFLRVFLVVEDMAFPLALALFHTLVAP</sequence>
<reference evidence="1" key="1">
    <citation type="submission" date="2020-08" db="EMBL/GenBank/DDBJ databases">
        <title>Multicomponent nature underlies the extraordinary mechanical properties of spider dragline silk.</title>
        <authorList>
            <person name="Kono N."/>
            <person name="Nakamura H."/>
            <person name="Mori M."/>
            <person name="Yoshida Y."/>
            <person name="Ohtoshi R."/>
            <person name="Malay A.D."/>
            <person name="Moran D.A.P."/>
            <person name="Tomita M."/>
            <person name="Numata K."/>
            <person name="Arakawa K."/>
        </authorList>
    </citation>
    <scope>NUCLEOTIDE SEQUENCE</scope>
</reference>
<dbReference type="AlphaFoldDB" id="A0A8X6TXP9"/>
<gene>
    <name evidence="1" type="ORF">NPIL_525741</name>
</gene>
<dbReference type="EMBL" id="BMAW01115925">
    <property type="protein sequence ID" value="GFT68252.1"/>
    <property type="molecule type" value="Genomic_DNA"/>
</dbReference>
<accession>A0A8X6TXP9</accession>
<proteinExistence type="predicted"/>
<evidence type="ECO:0000313" key="2">
    <source>
        <dbReference type="Proteomes" id="UP000887013"/>
    </source>
</evidence>
<keyword evidence="2" id="KW-1185">Reference proteome</keyword>